<accession>A0ABD3SCG9</accession>
<feature type="chain" id="PRO_5044807329" evidence="9">
    <location>
        <begin position="17"/>
        <end position="200"/>
    </location>
</feature>
<dbReference type="GO" id="GO:0015979">
    <property type="term" value="P:photosynthesis"/>
    <property type="evidence" value="ECO:0007669"/>
    <property type="project" value="UniProtKB-KW"/>
</dbReference>
<gene>
    <name evidence="10" type="ORF">ACHAXA_000649</name>
</gene>
<proteinExistence type="inferred from homology"/>
<protein>
    <submittedName>
        <fullName evidence="10">Uncharacterized protein</fullName>
    </submittedName>
</protein>
<evidence type="ECO:0000256" key="7">
    <source>
        <dbReference type="ARBA" id="ARBA00023243"/>
    </source>
</evidence>
<evidence type="ECO:0000256" key="8">
    <source>
        <dbReference type="PIRSR" id="PIRSR601344-1"/>
    </source>
</evidence>
<name>A0ABD3SCG9_9STRA</name>
<feature type="binding site" evidence="8">
    <location>
        <position position="157"/>
    </location>
    <ligand>
        <name>chlorophyll a</name>
        <dbReference type="ChEBI" id="CHEBI:58416"/>
        <label>1</label>
    </ligand>
</feature>
<comment type="similarity">
    <text evidence="3">Belongs to the fucoxanthin chlorophyll protein family.</text>
</comment>
<evidence type="ECO:0000313" key="10">
    <source>
        <dbReference type="EMBL" id="KAL3822209.1"/>
    </source>
</evidence>
<evidence type="ECO:0000256" key="5">
    <source>
        <dbReference type="ARBA" id="ARBA00022531"/>
    </source>
</evidence>
<evidence type="ECO:0000256" key="2">
    <source>
        <dbReference type="ARBA" id="ARBA00004229"/>
    </source>
</evidence>
<evidence type="ECO:0000313" key="11">
    <source>
        <dbReference type="Proteomes" id="UP001530377"/>
    </source>
</evidence>
<feature type="binding site" evidence="8">
    <location>
        <position position="72"/>
    </location>
    <ligand>
        <name>chlorophyll a</name>
        <dbReference type="ChEBI" id="CHEBI:58416"/>
        <label>1</label>
    </ligand>
</feature>
<organism evidence="10 11">
    <name type="scientific">Cyclostephanos tholiformis</name>
    <dbReference type="NCBI Taxonomy" id="382380"/>
    <lineage>
        <taxon>Eukaryota</taxon>
        <taxon>Sar</taxon>
        <taxon>Stramenopiles</taxon>
        <taxon>Ochrophyta</taxon>
        <taxon>Bacillariophyta</taxon>
        <taxon>Coscinodiscophyceae</taxon>
        <taxon>Thalassiosirophycidae</taxon>
        <taxon>Stephanodiscales</taxon>
        <taxon>Stephanodiscaceae</taxon>
        <taxon>Cyclostephanos</taxon>
    </lineage>
</organism>
<evidence type="ECO:0000256" key="6">
    <source>
        <dbReference type="ARBA" id="ARBA00022640"/>
    </source>
</evidence>
<keyword evidence="7" id="KW-0437">Light-harvesting polypeptide</keyword>
<dbReference type="EMBL" id="JALLPB020000071">
    <property type="protein sequence ID" value="KAL3822209.1"/>
    <property type="molecule type" value="Genomic_DNA"/>
</dbReference>
<keyword evidence="11" id="KW-1185">Reference proteome</keyword>
<feature type="signal peptide" evidence="9">
    <location>
        <begin position="1"/>
        <end position="16"/>
    </location>
</feature>
<dbReference type="PANTHER" id="PTHR21649">
    <property type="entry name" value="CHLOROPHYLL A/B BINDING PROTEIN"/>
    <property type="match status" value="1"/>
</dbReference>
<feature type="binding site" evidence="8">
    <location>
        <position position="48"/>
    </location>
    <ligand>
        <name>chlorophyll a</name>
        <dbReference type="ChEBI" id="CHEBI:58416"/>
        <label>1</label>
    </ligand>
</feature>
<comment type="caution">
    <text evidence="10">The sequence shown here is derived from an EMBL/GenBank/DDBJ whole genome shotgun (WGS) entry which is preliminary data.</text>
</comment>
<comment type="subcellular location">
    <subcellularLocation>
        <location evidence="2">Plastid</location>
        <location evidence="2">Chloroplast</location>
    </subcellularLocation>
</comment>
<dbReference type="InterPro" id="IPR022796">
    <property type="entry name" value="Chloroa_b-bind"/>
</dbReference>
<feature type="binding site" evidence="8">
    <location>
        <position position="177"/>
    </location>
    <ligand>
        <name>chlorophyll a</name>
        <dbReference type="ChEBI" id="CHEBI:58416"/>
        <label>1</label>
    </ligand>
</feature>
<dbReference type="AlphaFoldDB" id="A0ABD3SCG9"/>
<evidence type="ECO:0000256" key="1">
    <source>
        <dbReference type="ARBA" id="ARBA00004022"/>
    </source>
</evidence>
<dbReference type="InterPro" id="IPR001344">
    <property type="entry name" value="Chloro_AB-bd_pln"/>
</dbReference>
<feature type="binding site" evidence="8">
    <location>
        <position position="69"/>
    </location>
    <ligand>
        <name>chlorophyll a</name>
        <dbReference type="ChEBI" id="CHEBI:58416"/>
        <label>1</label>
    </ligand>
</feature>
<feature type="binding site" description="axial binding residue" evidence="8">
    <location>
        <position position="131"/>
    </location>
    <ligand>
        <name>chlorophyll b</name>
        <dbReference type="ChEBI" id="CHEBI:61721"/>
        <label>1</label>
    </ligand>
    <ligandPart>
        <name>Mg</name>
        <dbReference type="ChEBI" id="CHEBI:25107"/>
    </ligandPart>
</feature>
<sequence length="200" mass="21469">MMKLAVLAAIAGSAAAFAPSPMAKTSAVSSLNGSFENEIGALPPTGFWDPAGLSDGISQERFDEYRLAELKHGRVAQLAVLGYIAPETYRFGYDLVPGEINTADIPNGIAAINAVPFLGWVQIFAFVGCVETYGWFTSPTGVLDLPADILAKRQTAELQHGRLAMLAFLELIRHDSQNLVTPGFDGYDNLITGLPFIYSN</sequence>
<dbReference type="Gene3D" id="1.10.3460.10">
    <property type="entry name" value="Chlorophyll a/b binding protein domain"/>
    <property type="match status" value="1"/>
</dbReference>
<keyword evidence="4" id="KW-0150">Chloroplast</keyword>
<dbReference type="GO" id="GO:0009507">
    <property type="term" value="C:chloroplast"/>
    <property type="evidence" value="ECO:0007669"/>
    <property type="project" value="UniProtKB-SubCell"/>
</dbReference>
<keyword evidence="8" id="KW-0148">Chlorophyll</keyword>
<dbReference type="SUPFAM" id="SSF103511">
    <property type="entry name" value="Chlorophyll a-b binding protein"/>
    <property type="match status" value="1"/>
</dbReference>
<keyword evidence="9" id="KW-0732">Signal</keyword>
<evidence type="ECO:0000256" key="3">
    <source>
        <dbReference type="ARBA" id="ARBA00005933"/>
    </source>
</evidence>
<feature type="binding site" evidence="8">
    <location>
        <position position="54"/>
    </location>
    <ligand>
        <name>chlorophyll a</name>
        <dbReference type="ChEBI" id="CHEBI:58416"/>
        <label>1</label>
    </ligand>
</feature>
<reference evidence="10 11" key="1">
    <citation type="submission" date="2024-10" db="EMBL/GenBank/DDBJ databases">
        <title>Updated reference genomes for cyclostephanoid diatoms.</title>
        <authorList>
            <person name="Roberts W.R."/>
            <person name="Alverson A.J."/>
        </authorList>
    </citation>
    <scope>NUCLEOTIDE SEQUENCE [LARGE SCALE GENOMIC DNA]</scope>
    <source>
        <strain evidence="10 11">AJA228-03</strain>
    </source>
</reference>
<comment type="function">
    <text evidence="1">The light-harvesting complex (LHC) functions as a light receptor, it captures and delivers excitation energy to photosystems with which it is closely associated. Energy is transferred from the carotenoid and chlorophyll C (or B) to chlorophyll A and the photosynthetic reaction centers where it is used to synthesize ATP and reducing power.</text>
</comment>
<dbReference type="Pfam" id="PF00504">
    <property type="entry name" value="Chloroa_b-bind"/>
    <property type="match status" value="1"/>
</dbReference>
<keyword evidence="5" id="KW-0602">Photosynthesis</keyword>
<feature type="binding site" description="axial binding residue" evidence="8">
    <location>
        <position position="74"/>
    </location>
    <ligand>
        <name>chlorophyll b</name>
        <dbReference type="ChEBI" id="CHEBI:61721"/>
        <label>1</label>
    </ligand>
    <ligandPart>
        <name>Mg</name>
        <dbReference type="ChEBI" id="CHEBI:25107"/>
    </ligandPart>
</feature>
<evidence type="ECO:0000256" key="4">
    <source>
        <dbReference type="ARBA" id="ARBA00022528"/>
    </source>
</evidence>
<keyword evidence="8" id="KW-0157">Chromophore</keyword>
<evidence type="ECO:0000256" key="9">
    <source>
        <dbReference type="SAM" id="SignalP"/>
    </source>
</evidence>
<dbReference type="Proteomes" id="UP001530377">
    <property type="component" value="Unassembled WGS sequence"/>
</dbReference>
<dbReference type="GO" id="GO:0030076">
    <property type="term" value="C:light-harvesting complex"/>
    <property type="evidence" value="ECO:0007669"/>
    <property type="project" value="UniProtKB-KW"/>
</dbReference>
<keyword evidence="6" id="KW-0934">Plastid</keyword>
<feature type="binding site" evidence="8">
    <location>
        <position position="162"/>
    </location>
    <ligand>
        <name>chlorophyll a</name>
        <dbReference type="ChEBI" id="CHEBI:58416"/>
        <label>1</label>
    </ligand>
</feature>